<accession>A0A6A4IET5</accession>
<dbReference type="AlphaFoldDB" id="A0A6A4IET5"/>
<sequence length="103" mass="11413">MSRYRRSCQGPSHLILLLFLLQLADPSFTVPTSGKEQVYYNKYTASQAGTTRIETPSDLGRVLDVSAVGCEELLNTDVGSRSNRLGFRMCSCGQVDQYTCLLL</sequence>
<evidence type="ECO:0000256" key="1">
    <source>
        <dbReference type="SAM" id="SignalP"/>
    </source>
</evidence>
<dbReference type="Proteomes" id="UP000799118">
    <property type="component" value="Unassembled WGS sequence"/>
</dbReference>
<keyword evidence="1" id="KW-0732">Signal</keyword>
<name>A0A6A4IET5_9AGAR</name>
<gene>
    <name evidence="2" type="ORF">BT96DRAFT_701183</name>
</gene>
<reference evidence="2" key="1">
    <citation type="journal article" date="2019" name="Environ. Microbiol.">
        <title>Fungal ecological strategies reflected in gene transcription - a case study of two litter decomposers.</title>
        <authorList>
            <person name="Barbi F."/>
            <person name="Kohler A."/>
            <person name="Barry K."/>
            <person name="Baskaran P."/>
            <person name="Daum C."/>
            <person name="Fauchery L."/>
            <person name="Ihrmark K."/>
            <person name="Kuo A."/>
            <person name="LaButti K."/>
            <person name="Lipzen A."/>
            <person name="Morin E."/>
            <person name="Grigoriev I.V."/>
            <person name="Henrissat B."/>
            <person name="Lindahl B."/>
            <person name="Martin F."/>
        </authorList>
    </citation>
    <scope>NUCLEOTIDE SEQUENCE</scope>
    <source>
        <strain evidence="2">JB14</strain>
    </source>
</reference>
<dbReference type="EMBL" id="ML769391">
    <property type="protein sequence ID" value="KAE9408500.1"/>
    <property type="molecule type" value="Genomic_DNA"/>
</dbReference>
<organism evidence="2 3">
    <name type="scientific">Gymnopus androsaceus JB14</name>
    <dbReference type="NCBI Taxonomy" id="1447944"/>
    <lineage>
        <taxon>Eukaryota</taxon>
        <taxon>Fungi</taxon>
        <taxon>Dikarya</taxon>
        <taxon>Basidiomycota</taxon>
        <taxon>Agaricomycotina</taxon>
        <taxon>Agaricomycetes</taxon>
        <taxon>Agaricomycetidae</taxon>
        <taxon>Agaricales</taxon>
        <taxon>Marasmiineae</taxon>
        <taxon>Omphalotaceae</taxon>
        <taxon>Gymnopus</taxon>
    </lineage>
</organism>
<evidence type="ECO:0000313" key="2">
    <source>
        <dbReference type="EMBL" id="KAE9408500.1"/>
    </source>
</evidence>
<feature type="chain" id="PRO_5025340752" evidence="1">
    <location>
        <begin position="30"/>
        <end position="103"/>
    </location>
</feature>
<evidence type="ECO:0000313" key="3">
    <source>
        <dbReference type="Proteomes" id="UP000799118"/>
    </source>
</evidence>
<protein>
    <submittedName>
        <fullName evidence="2">Uncharacterized protein</fullName>
    </submittedName>
</protein>
<keyword evidence="3" id="KW-1185">Reference proteome</keyword>
<feature type="signal peptide" evidence="1">
    <location>
        <begin position="1"/>
        <end position="29"/>
    </location>
</feature>
<proteinExistence type="predicted"/>